<organism evidence="1 2">
    <name type="scientific">Amycolatopsis ultiminotia</name>
    <dbReference type="NCBI Taxonomy" id="543629"/>
    <lineage>
        <taxon>Bacteria</taxon>
        <taxon>Bacillati</taxon>
        <taxon>Actinomycetota</taxon>
        <taxon>Actinomycetes</taxon>
        <taxon>Pseudonocardiales</taxon>
        <taxon>Pseudonocardiaceae</taxon>
        <taxon>Amycolatopsis</taxon>
    </lineage>
</organism>
<dbReference type="RefSeq" id="WP_344854516.1">
    <property type="nucleotide sequence ID" value="NZ_BAAAZN010000001.1"/>
</dbReference>
<dbReference type="InterPro" id="IPR053714">
    <property type="entry name" value="Iso_Racemase_Enz_sf"/>
</dbReference>
<protein>
    <submittedName>
        <fullName evidence="1">Aspartate/glutamate racemase family protein</fullName>
    </submittedName>
</protein>
<proteinExistence type="predicted"/>
<gene>
    <name evidence="1" type="ORF">GCM10022222_03780</name>
</gene>
<evidence type="ECO:0000313" key="1">
    <source>
        <dbReference type="EMBL" id="GAA3524485.1"/>
    </source>
</evidence>
<evidence type="ECO:0000313" key="2">
    <source>
        <dbReference type="Proteomes" id="UP001500689"/>
    </source>
</evidence>
<dbReference type="Pfam" id="PF17645">
    <property type="entry name" value="Amdase"/>
    <property type="match status" value="1"/>
</dbReference>
<sequence length="240" mass="25185">MIGLLYPTRDCGEDDFTLLAAQLDARPGVDFAYVPWGHRPDAVDRASLRAAVAELGEPDRLVRAAAGFDPKPAVVSWACSSCSFLGGTGRAREQAAALEAALGVPASSTSLAFLAAARHLRLARIALASVYRSDITAAFVEFLAEEGIRTVRDVSYDAGSDRELATWGPGRIADLVEAADTTGADAVLVPETALHTAPLLAELERTAGKPVLTATQVTLWHALTLLGQPATGHELGTLLT</sequence>
<reference evidence="2" key="1">
    <citation type="journal article" date="2019" name="Int. J. Syst. Evol. Microbiol.">
        <title>The Global Catalogue of Microorganisms (GCM) 10K type strain sequencing project: providing services to taxonomists for standard genome sequencing and annotation.</title>
        <authorList>
            <consortium name="The Broad Institute Genomics Platform"/>
            <consortium name="The Broad Institute Genome Sequencing Center for Infectious Disease"/>
            <person name="Wu L."/>
            <person name="Ma J."/>
        </authorList>
    </citation>
    <scope>NUCLEOTIDE SEQUENCE [LARGE SCALE GENOMIC DNA]</scope>
    <source>
        <strain evidence="2">JCM 16898</strain>
    </source>
</reference>
<dbReference type="Proteomes" id="UP001500689">
    <property type="component" value="Unassembled WGS sequence"/>
</dbReference>
<comment type="caution">
    <text evidence="1">The sequence shown here is derived from an EMBL/GenBank/DDBJ whole genome shotgun (WGS) entry which is preliminary data.</text>
</comment>
<dbReference type="Gene3D" id="3.40.50.12500">
    <property type="match status" value="1"/>
</dbReference>
<dbReference type="PANTHER" id="PTHR40267:SF1">
    <property type="entry name" value="BLR3294 PROTEIN"/>
    <property type="match status" value="1"/>
</dbReference>
<accession>A0ABP6UX64</accession>
<dbReference type="EMBL" id="BAAAZN010000001">
    <property type="protein sequence ID" value="GAA3524485.1"/>
    <property type="molecule type" value="Genomic_DNA"/>
</dbReference>
<dbReference type="InterPro" id="IPR026286">
    <property type="entry name" value="MaiA/AMDase"/>
</dbReference>
<dbReference type="PANTHER" id="PTHR40267">
    <property type="entry name" value="BLR3294 PROTEIN"/>
    <property type="match status" value="1"/>
</dbReference>
<keyword evidence="2" id="KW-1185">Reference proteome</keyword>
<name>A0ABP6UX64_9PSEU</name>